<dbReference type="SUPFAM" id="SSF48452">
    <property type="entry name" value="TPR-like"/>
    <property type="match status" value="1"/>
</dbReference>
<comment type="caution">
    <text evidence="3">The sequence shown here is derived from an EMBL/GenBank/DDBJ whole genome shotgun (WGS) entry which is preliminary data.</text>
</comment>
<dbReference type="PANTHER" id="PTHR45586">
    <property type="entry name" value="TPR REPEAT-CONTAINING PROTEIN PA4667"/>
    <property type="match status" value="1"/>
</dbReference>
<organism evidence="3">
    <name type="scientific">marine sediment metagenome</name>
    <dbReference type="NCBI Taxonomy" id="412755"/>
    <lineage>
        <taxon>unclassified sequences</taxon>
        <taxon>metagenomes</taxon>
        <taxon>ecological metagenomes</taxon>
    </lineage>
</organism>
<keyword evidence="1" id="KW-0677">Repeat</keyword>
<evidence type="ECO:0000256" key="2">
    <source>
        <dbReference type="ARBA" id="ARBA00022803"/>
    </source>
</evidence>
<dbReference type="EMBL" id="LAZR01021835">
    <property type="protein sequence ID" value="KKL83954.1"/>
    <property type="molecule type" value="Genomic_DNA"/>
</dbReference>
<dbReference type="InterPro" id="IPR019734">
    <property type="entry name" value="TPR_rpt"/>
</dbReference>
<dbReference type="SMART" id="SM00028">
    <property type="entry name" value="TPR"/>
    <property type="match status" value="3"/>
</dbReference>
<dbReference type="InterPro" id="IPR011990">
    <property type="entry name" value="TPR-like_helical_dom_sf"/>
</dbReference>
<keyword evidence="2" id="KW-0802">TPR repeat</keyword>
<accession>A0A0F9FC67</accession>
<sequence>MRIIPVNLKHTVAAVGSFVLLAGMAVAEMAPPELMQKLRKAPAAEAPRIAQEIEAYWQRSGSAAMDLLLARGREAMADGDPRQAIEHLTALTDHAPDFAEGFHTRAQAYYGADLYGPALDDLERTLALNPDNYNAIFGLAVMLQEFGDLGRAAELYRRALAINPHHDDARSALEGLRRDGIGREL</sequence>
<evidence type="ECO:0000313" key="3">
    <source>
        <dbReference type="EMBL" id="KKL83954.1"/>
    </source>
</evidence>
<dbReference type="AlphaFoldDB" id="A0A0F9FC67"/>
<reference evidence="3" key="1">
    <citation type="journal article" date="2015" name="Nature">
        <title>Complex archaea that bridge the gap between prokaryotes and eukaryotes.</title>
        <authorList>
            <person name="Spang A."/>
            <person name="Saw J.H."/>
            <person name="Jorgensen S.L."/>
            <person name="Zaremba-Niedzwiedzka K."/>
            <person name="Martijn J."/>
            <person name="Lind A.E."/>
            <person name="van Eijk R."/>
            <person name="Schleper C."/>
            <person name="Guy L."/>
            <person name="Ettema T.J."/>
        </authorList>
    </citation>
    <scope>NUCLEOTIDE SEQUENCE</scope>
</reference>
<dbReference type="PROSITE" id="PS50005">
    <property type="entry name" value="TPR"/>
    <property type="match status" value="2"/>
</dbReference>
<evidence type="ECO:0000256" key="1">
    <source>
        <dbReference type="ARBA" id="ARBA00022737"/>
    </source>
</evidence>
<dbReference type="InterPro" id="IPR051012">
    <property type="entry name" value="CellSynth/LPSAsmb/PSIAsmb"/>
</dbReference>
<dbReference type="PANTHER" id="PTHR45586:SF1">
    <property type="entry name" value="LIPOPOLYSACCHARIDE ASSEMBLY PROTEIN B"/>
    <property type="match status" value="1"/>
</dbReference>
<dbReference type="Gene3D" id="1.25.40.10">
    <property type="entry name" value="Tetratricopeptide repeat domain"/>
    <property type="match status" value="1"/>
</dbReference>
<dbReference type="Pfam" id="PF13432">
    <property type="entry name" value="TPR_16"/>
    <property type="match status" value="2"/>
</dbReference>
<name>A0A0F9FC67_9ZZZZ</name>
<gene>
    <name evidence="3" type="ORF">LCGC14_1969580</name>
</gene>
<proteinExistence type="predicted"/>
<protein>
    <submittedName>
        <fullName evidence="3">Uncharacterized protein</fullName>
    </submittedName>
</protein>